<evidence type="ECO:0000313" key="2">
    <source>
        <dbReference type="EMBL" id="TWU51528.1"/>
    </source>
</evidence>
<dbReference type="AlphaFoldDB" id="A0A5C6ERG2"/>
<feature type="signal peptide" evidence="1">
    <location>
        <begin position="1"/>
        <end position="21"/>
    </location>
</feature>
<gene>
    <name evidence="2" type="ORF">Poly59_31200</name>
</gene>
<reference evidence="2 3" key="1">
    <citation type="submission" date="2019-02" db="EMBL/GenBank/DDBJ databases">
        <title>Deep-cultivation of Planctomycetes and their phenomic and genomic characterization uncovers novel biology.</title>
        <authorList>
            <person name="Wiegand S."/>
            <person name="Jogler M."/>
            <person name="Boedeker C."/>
            <person name="Pinto D."/>
            <person name="Vollmers J."/>
            <person name="Rivas-Marin E."/>
            <person name="Kohn T."/>
            <person name="Peeters S.H."/>
            <person name="Heuer A."/>
            <person name="Rast P."/>
            <person name="Oberbeckmann S."/>
            <person name="Bunk B."/>
            <person name="Jeske O."/>
            <person name="Meyerdierks A."/>
            <person name="Storesund J.E."/>
            <person name="Kallscheuer N."/>
            <person name="Luecker S."/>
            <person name="Lage O.M."/>
            <person name="Pohl T."/>
            <person name="Merkel B.J."/>
            <person name="Hornburger P."/>
            <person name="Mueller R.-W."/>
            <person name="Bruemmer F."/>
            <person name="Labrenz M."/>
            <person name="Spormann A.M."/>
            <person name="Op Den Camp H."/>
            <person name="Overmann J."/>
            <person name="Amann R."/>
            <person name="Jetten M.S.M."/>
            <person name="Mascher T."/>
            <person name="Medema M.H."/>
            <person name="Devos D.P."/>
            <person name="Kaster A.-K."/>
            <person name="Ovreas L."/>
            <person name="Rohde M."/>
            <person name="Galperin M.Y."/>
            <person name="Jogler C."/>
        </authorList>
    </citation>
    <scope>NUCLEOTIDE SEQUENCE [LARGE SCALE GENOMIC DNA]</scope>
    <source>
        <strain evidence="2 3">Poly59</strain>
    </source>
</reference>
<proteinExistence type="predicted"/>
<sequence precursor="true">MKVTIAIILASLSMFGPPQVAFSQPPISKGHWSYKNGKPESVAFDYGTELTTQDIDQLSRSVSIARITMGYAGIDCEYVTIEGDLLKLGQLKNLQEVHLCKDGINDDDLRFVTLLPKIHTLEFNADNGYDDAPICTDGCADHLSAAKTLRKLVIHDGQFTDKFVATITKRLSGLEELWLNSPDLTDESLRLLADRCKKLKTLRIASEHFTAEGLKHLDSLKYLRERSVSSPALRKERRELQRSRANSR</sequence>
<dbReference type="SUPFAM" id="SSF52047">
    <property type="entry name" value="RNI-like"/>
    <property type="match status" value="1"/>
</dbReference>
<evidence type="ECO:0000256" key="1">
    <source>
        <dbReference type="SAM" id="SignalP"/>
    </source>
</evidence>
<dbReference type="InterPro" id="IPR032675">
    <property type="entry name" value="LRR_dom_sf"/>
</dbReference>
<dbReference type="OrthoDB" id="269606at2"/>
<dbReference type="EMBL" id="SJPX01000003">
    <property type="protein sequence ID" value="TWU51528.1"/>
    <property type="molecule type" value="Genomic_DNA"/>
</dbReference>
<evidence type="ECO:0000313" key="3">
    <source>
        <dbReference type="Proteomes" id="UP000317977"/>
    </source>
</evidence>
<protein>
    <recommendedName>
        <fullName evidence="4">Leucine Rich repeats (2 copies)</fullName>
    </recommendedName>
</protein>
<keyword evidence="3" id="KW-1185">Reference proteome</keyword>
<dbReference type="Proteomes" id="UP000317977">
    <property type="component" value="Unassembled WGS sequence"/>
</dbReference>
<evidence type="ECO:0008006" key="4">
    <source>
        <dbReference type="Google" id="ProtNLM"/>
    </source>
</evidence>
<feature type="chain" id="PRO_5023074505" description="Leucine Rich repeats (2 copies)" evidence="1">
    <location>
        <begin position="22"/>
        <end position="248"/>
    </location>
</feature>
<dbReference type="RefSeq" id="WP_146534862.1">
    <property type="nucleotide sequence ID" value="NZ_SJPX01000003.1"/>
</dbReference>
<comment type="caution">
    <text evidence="2">The sequence shown here is derived from an EMBL/GenBank/DDBJ whole genome shotgun (WGS) entry which is preliminary data.</text>
</comment>
<organism evidence="2 3">
    <name type="scientific">Rubripirellula reticaptiva</name>
    <dbReference type="NCBI Taxonomy" id="2528013"/>
    <lineage>
        <taxon>Bacteria</taxon>
        <taxon>Pseudomonadati</taxon>
        <taxon>Planctomycetota</taxon>
        <taxon>Planctomycetia</taxon>
        <taxon>Pirellulales</taxon>
        <taxon>Pirellulaceae</taxon>
        <taxon>Rubripirellula</taxon>
    </lineage>
</organism>
<name>A0A5C6ERG2_9BACT</name>
<accession>A0A5C6ERG2</accession>
<keyword evidence="1" id="KW-0732">Signal</keyword>
<dbReference type="Gene3D" id="3.80.10.10">
    <property type="entry name" value="Ribonuclease Inhibitor"/>
    <property type="match status" value="1"/>
</dbReference>